<keyword evidence="3 5" id="KW-0698">rRNA processing</keyword>
<feature type="domain" description="Ribosome maturation factor RimM PRC barrel" evidence="7">
    <location>
        <begin position="100"/>
        <end position="168"/>
    </location>
</feature>
<evidence type="ECO:0000256" key="2">
    <source>
        <dbReference type="ARBA" id="ARBA00022517"/>
    </source>
</evidence>
<dbReference type="PANTHER" id="PTHR33692:SF1">
    <property type="entry name" value="RIBOSOME MATURATION FACTOR RIMM"/>
    <property type="match status" value="1"/>
</dbReference>
<evidence type="ECO:0000256" key="3">
    <source>
        <dbReference type="ARBA" id="ARBA00022552"/>
    </source>
</evidence>
<evidence type="ECO:0000259" key="7">
    <source>
        <dbReference type="Pfam" id="PF24986"/>
    </source>
</evidence>
<evidence type="ECO:0000313" key="8">
    <source>
        <dbReference type="EMBL" id="MFD2138997.1"/>
    </source>
</evidence>
<dbReference type="InterPro" id="IPR011961">
    <property type="entry name" value="RimM"/>
</dbReference>
<accession>A0ABW4YRQ5</accession>
<evidence type="ECO:0000259" key="6">
    <source>
        <dbReference type="Pfam" id="PF01782"/>
    </source>
</evidence>
<reference evidence="9" key="1">
    <citation type="journal article" date="2019" name="Int. J. Syst. Evol. Microbiol.">
        <title>The Global Catalogue of Microorganisms (GCM) 10K type strain sequencing project: providing services to taxonomists for standard genome sequencing and annotation.</title>
        <authorList>
            <consortium name="The Broad Institute Genomics Platform"/>
            <consortium name="The Broad Institute Genome Sequencing Center for Infectious Disease"/>
            <person name="Wu L."/>
            <person name="Ma J."/>
        </authorList>
    </citation>
    <scope>NUCLEOTIDE SEQUENCE [LARGE SCALE GENOMIC DNA]</scope>
    <source>
        <strain evidence="9">CCM 7435</strain>
    </source>
</reference>
<dbReference type="InterPro" id="IPR009000">
    <property type="entry name" value="Transl_B-barrel_sf"/>
</dbReference>
<feature type="domain" description="RimM N-terminal" evidence="6">
    <location>
        <begin position="8"/>
        <end position="86"/>
    </location>
</feature>
<proteinExistence type="inferred from homology"/>
<evidence type="ECO:0000256" key="4">
    <source>
        <dbReference type="ARBA" id="ARBA00023186"/>
    </source>
</evidence>
<dbReference type="Gene3D" id="2.30.30.240">
    <property type="entry name" value="PRC-barrel domain"/>
    <property type="match status" value="1"/>
</dbReference>
<keyword evidence="4 5" id="KW-0143">Chaperone</keyword>
<sequence>MPNDRVLLARIGAPHGVRGEVRLFVFAEGPESLLDYGPLTDETGKRRFEIVAMRPAKEHFVARLKGVDSREAAEALTNVGLHVARDLLPAPEDEDDFYHTDLIGLAAVTAEGESFGRVVAVHDFGAGDILEIARAAEDGKPAGTVMLPFTKAAVPVVDIAGGRVVVEPGEWAEAAAKPDDADES</sequence>
<comment type="subunit">
    <text evidence="5">Binds ribosomal protein uS19.</text>
</comment>
<dbReference type="InterPro" id="IPR002676">
    <property type="entry name" value="RimM_N"/>
</dbReference>
<comment type="domain">
    <text evidence="5">The PRC barrel domain binds ribosomal protein uS19.</text>
</comment>
<dbReference type="Pfam" id="PF01782">
    <property type="entry name" value="RimM"/>
    <property type="match status" value="1"/>
</dbReference>
<dbReference type="InterPro" id="IPR011033">
    <property type="entry name" value="PRC_barrel-like_sf"/>
</dbReference>
<comment type="similarity">
    <text evidence="5">Belongs to the RimM family.</text>
</comment>
<keyword evidence="2 5" id="KW-0690">Ribosome biogenesis</keyword>
<protein>
    <recommendedName>
        <fullName evidence="5">Ribosome maturation factor RimM</fullName>
    </recommendedName>
</protein>
<dbReference type="Proteomes" id="UP001597299">
    <property type="component" value="Unassembled WGS sequence"/>
</dbReference>
<comment type="function">
    <text evidence="5">An accessory protein needed during the final step in the assembly of 30S ribosomal subunit, possibly for assembly of the head region. Essential for efficient processing of 16S rRNA. May be needed both before and after RbfA during the maturation of 16S rRNA. It has affinity for free ribosomal 30S subunits but not for 70S ribosomes.</text>
</comment>
<keyword evidence="1 5" id="KW-0963">Cytoplasm</keyword>
<gene>
    <name evidence="5 8" type="primary">rimM</name>
    <name evidence="8" type="ORF">ACFSNC_01155</name>
</gene>
<dbReference type="RefSeq" id="WP_213354966.1">
    <property type="nucleotide sequence ID" value="NZ_JAHBGB010000041.1"/>
</dbReference>
<evidence type="ECO:0000256" key="5">
    <source>
        <dbReference type="HAMAP-Rule" id="MF_00014"/>
    </source>
</evidence>
<dbReference type="Pfam" id="PF24986">
    <property type="entry name" value="PRC_RimM"/>
    <property type="match status" value="1"/>
</dbReference>
<dbReference type="NCBIfam" id="TIGR02273">
    <property type="entry name" value="16S_RimM"/>
    <property type="match status" value="1"/>
</dbReference>
<comment type="caution">
    <text evidence="8">The sequence shown here is derived from an EMBL/GenBank/DDBJ whole genome shotgun (WGS) entry which is preliminary data.</text>
</comment>
<dbReference type="Gene3D" id="2.40.30.60">
    <property type="entry name" value="RimM"/>
    <property type="match status" value="1"/>
</dbReference>
<dbReference type="SUPFAM" id="SSF50447">
    <property type="entry name" value="Translation proteins"/>
    <property type="match status" value="1"/>
</dbReference>
<dbReference type="HAMAP" id="MF_00014">
    <property type="entry name" value="Ribosome_mat_RimM"/>
    <property type="match status" value="1"/>
</dbReference>
<name>A0ABW4YRQ5_9HYPH</name>
<dbReference type="InterPro" id="IPR056792">
    <property type="entry name" value="PRC_RimM"/>
</dbReference>
<dbReference type="PANTHER" id="PTHR33692">
    <property type="entry name" value="RIBOSOME MATURATION FACTOR RIMM"/>
    <property type="match status" value="1"/>
</dbReference>
<keyword evidence="9" id="KW-1185">Reference proteome</keyword>
<dbReference type="EMBL" id="JBHUHD010000001">
    <property type="protein sequence ID" value="MFD2138997.1"/>
    <property type="molecule type" value="Genomic_DNA"/>
</dbReference>
<comment type="subcellular location">
    <subcellularLocation>
        <location evidence="5">Cytoplasm</location>
    </subcellularLocation>
</comment>
<dbReference type="InterPro" id="IPR036976">
    <property type="entry name" value="RimM_N_sf"/>
</dbReference>
<evidence type="ECO:0000313" key="9">
    <source>
        <dbReference type="Proteomes" id="UP001597299"/>
    </source>
</evidence>
<evidence type="ECO:0000256" key="1">
    <source>
        <dbReference type="ARBA" id="ARBA00022490"/>
    </source>
</evidence>
<organism evidence="8 9">
    <name type="scientific">Ancylobacter oerskovii</name>
    <dbReference type="NCBI Taxonomy" id="459519"/>
    <lineage>
        <taxon>Bacteria</taxon>
        <taxon>Pseudomonadati</taxon>
        <taxon>Pseudomonadota</taxon>
        <taxon>Alphaproteobacteria</taxon>
        <taxon>Hyphomicrobiales</taxon>
        <taxon>Xanthobacteraceae</taxon>
        <taxon>Ancylobacter</taxon>
    </lineage>
</organism>
<dbReference type="SUPFAM" id="SSF50346">
    <property type="entry name" value="PRC-barrel domain"/>
    <property type="match status" value="1"/>
</dbReference>